<reference evidence="1 2" key="1">
    <citation type="submission" date="2016-05" db="EMBL/GenBank/DDBJ databases">
        <title>A degradative enzymes factory behind the ericoid mycorrhizal symbiosis.</title>
        <authorList>
            <consortium name="DOE Joint Genome Institute"/>
            <person name="Martino E."/>
            <person name="Morin E."/>
            <person name="Grelet G."/>
            <person name="Kuo A."/>
            <person name="Kohler A."/>
            <person name="Daghino S."/>
            <person name="Barry K."/>
            <person name="Choi C."/>
            <person name="Cichocki N."/>
            <person name="Clum A."/>
            <person name="Copeland A."/>
            <person name="Hainaut M."/>
            <person name="Haridas S."/>
            <person name="Labutti K."/>
            <person name="Lindquist E."/>
            <person name="Lipzen A."/>
            <person name="Khouja H.-R."/>
            <person name="Murat C."/>
            <person name="Ohm R."/>
            <person name="Olson A."/>
            <person name="Spatafora J."/>
            <person name="Veneault-Fourrey C."/>
            <person name="Henrissat B."/>
            <person name="Grigoriev I."/>
            <person name="Martin F."/>
            <person name="Perotto S."/>
        </authorList>
    </citation>
    <scope>NUCLEOTIDE SEQUENCE [LARGE SCALE GENOMIC DNA]</scope>
    <source>
        <strain evidence="1 2">UAMH 7357</strain>
    </source>
</reference>
<dbReference type="OrthoDB" id="5365129at2759"/>
<accession>A0A2J6PFE6</accession>
<evidence type="ECO:0000313" key="1">
    <source>
        <dbReference type="EMBL" id="PMD12626.1"/>
    </source>
</evidence>
<dbReference type="AlphaFoldDB" id="A0A2J6PFE6"/>
<dbReference type="STRING" id="1745343.A0A2J6PFE6"/>
<organism evidence="1 2">
    <name type="scientific">Hyaloscypha hepaticicola</name>
    <dbReference type="NCBI Taxonomy" id="2082293"/>
    <lineage>
        <taxon>Eukaryota</taxon>
        <taxon>Fungi</taxon>
        <taxon>Dikarya</taxon>
        <taxon>Ascomycota</taxon>
        <taxon>Pezizomycotina</taxon>
        <taxon>Leotiomycetes</taxon>
        <taxon>Helotiales</taxon>
        <taxon>Hyaloscyphaceae</taxon>
        <taxon>Hyaloscypha</taxon>
    </lineage>
</organism>
<name>A0A2J6PFE6_9HELO</name>
<keyword evidence="2" id="KW-1185">Reference proteome</keyword>
<protein>
    <submittedName>
        <fullName evidence="1">Uncharacterized protein</fullName>
    </submittedName>
</protein>
<sequence>MSGNIPNIAVYAEDGTQIGRAYGSNKKTWAAGTTNTVQINPDPGQQGKQATYVSVQTGGNDALCISAVTVAWPDNDTPKGWLGDMGYECATAAGPFFALSVTQTGDDPEYQSRCVWIDGDATNGIPSQGFGMHIVDFSRTDGAFTTDGGNTTNPVADQWNDNMDLLCKAPARMNFYKNFERDDFPMVYQPPLQYNVDGTDKDPSKVLNGACDDDPELVVSPCKTSRKSKRIAQVTQPRRGLNPSTTLASNLVHSSSRAHSAEDLCRHPASLGPSFVSHYEGKFCDMATRIVWPLCSGTISSGCFDSDSNTLIVDHKGLSSTHTDLLNPIGGNYTHVVYW</sequence>
<dbReference type="Proteomes" id="UP000235672">
    <property type="component" value="Unassembled WGS sequence"/>
</dbReference>
<dbReference type="EMBL" id="KZ613545">
    <property type="protein sequence ID" value="PMD12626.1"/>
    <property type="molecule type" value="Genomic_DNA"/>
</dbReference>
<proteinExistence type="predicted"/>
<evidence type="ECO:0000313" key="2">
    <source>
        <dbReference type="Proteomes" id="UP000235672"/>
    </source>
</evidence>
<gene>
    <name evidence="1" type="ORF">NA56DRAFT_638783</name>
</gene>